<dbReference type="Pfam" id="PF07127">
    <property type="entry name" value="Nodulin_late"/>
    <property type="match status" value="1"/>
</dbReference>
<evidence type="ECO:0000313" key="4">
    <source>
        <dbReference type="EMBL" id="RHN73854.1"/>
    </source>
</evidence>
<accession>I3SX08</accession>
<organism evidence="3">
    <name type="scientific">Medicago truncatula</name>
    <name type="common">Barrel medic</name>
    <name type="synonym">Medicago tribuloides</name>
    <dbReference type="NCBI Taxonomy" id="3880"/>
    <lineage>
        <taxon>Eukaryota</taxon>
        <taxon>Viridiplantae</taxon>
        <taxon>Streptophyta</taxon>
        <taxon>Embryophyta</taxon>
        <taxon>Tracheophyta</taxon>
        <taxon>Spermatophyta</taxon>
        <taxon>Magnoliopsida</taxon>
        <taxon>eudicotyledons</taxon>
        <taxon>Gunneridae</taxon>
        <taxon>Pentapetalae</taxon>
        <taxon>rosids</taxon>
        <taxon>fabids</taxon>
        <taxon>Fabales</taxon>
        <taxon>Fabaceae</taxon>
        <taxon>Papilionoideae</taxon>
        <taxon>50 kb inversion clade</taxon>
        <taxon>NPAAA clade</taxon>
        <taxon>Hologalegina</taxon>
        <taxon>IRL clade</taxon>
        <taxon>Trifolieae</taxon>
        <taxon>Medicago</taxon>
    </lineage>
</organism>
<dbReference type="Proteomes" id="UP000265566">
    <property type="component" value="Chromosome 2"/>
</dbReference>
<dbReference type="GO" id="GO:0046872">
    <property type="term" value="F:metal ion binding"/>
    <property type="evidence" value="ECO:0007669"/>
    <property type="project" value="InterPro"/>
</dbReference>
<keyword evidence="1" id="KW-0472">Membrane</keyword>
<keyword evidence="1" id="KW-1133">Transmembrane helix</keyword>
<reference evidence="3" key="1">
    <citation type="submission" date="2012-05" db="EMBL/GenBank/DDBJ databases">
        <authorList>
            <person name="Krishnakumar V."/>
            <person name="Cheung F."/>
            <person name="Xiao Y."/>
            <person name="Chan A."/>
            <person name="Moskal W.A."/>
            <person name="Town C.D."/>
        </authorList>
    </citation>
    <scope>NUCLEOTIDE SEQUENCE</scope>
</reference>
<proteinExistence type="evidence at transcript level"/>
<reference evidence="4" key="2">
    <citation type="journal article" date="2018" name="Nat. Plants">
        <title>Whole-genome landscape of Medicago truncatula symbiotic genes.</title>
        <authorList>
            <person name="Pecrix Y."/>
            <person name="Gamas P."/>
            <person name="Carrere S."/>
        </authorList>
    </citation>
    <scope>NUCLEOTIDE SEQUENCE</scope>
    <source>
        <tissue evidence="4">Leaves</tissue>
    </source>
</reference>
<feature type="domain" description="Late nodulin" evidence="2">
    <location>
        <begin position="7"/>
        <end position="61"/>
    </location>
</feature>
<dbReference type="EMBL" id="PSQE01000002">
    <property type="protein sequence ID" value="RHN73854.1"/>
    <property type="molecule type" value="Genomic_DNA"/>
</dbReference>
<dbReference type="InterPro" id="IPR009810">
    <property type="entry name" value="Nodulin_late_dom"/>
</dbReference>
<dbReference type="EMBL" id="BT145006">
    <property type="protein sequence ID" value="AFK44800.1"/>
    <property type="molecule type" value="mRNA"/>
</dbReference>
<dbReference type="ExpressionAtlas" id="I3SX08">
    <property type="expression patterns" value="differential"/>
</dbReference>
<dbReference type="AlphaFoldDB" id="I3SX08"/>
<dbReference type="Gramene" id="rna9736">
    <property type="protein sequence ID" value="RHN73854.1"/>
    <property type="gene ID" value="gene9736"/>
</dbReference>
<sequence length="74" mass="8598">MKRGVNMAEIVKYVYVIIIFPSLILFATNIEAIIRCFHDADCVHKICHPPQIRKCVSKICKCRLMITQKDYVLT</sequence>
<gene>
    <name evidence="4" type="ORF">MtrunA17_Chr2g0303071</name>
</gene>
<evidence type="ECO:0000313" key="3">
    <source>
        <dbReference type="EMBL" id="AFK44800.1"/>
    </source>
</evidence>
<keyword evidence="1" id="KW-0812">Transmembrane</keyword>
<feature type="transmembrane region" description="Helical" evidence="1">
    <location>
        <begin position="12"/>
        <end position="34"/>
    </location>
</feature>
<protein>
    <submittedName>
        <fullName evidence="4">Putative Late nodulin</fullName>
    </submittedName>
</protein>
<evidence type="ECO:0000259" key="2">
    <source>
        <dbReference type="Pfam" id="PF07127"/>
    </source>
</evidence>
<name>I3SX08_MEDTR</name>
<evidence type="ECO:0000256" key="1">
    <source>
        <dbReference type="SAM" id="Phobius"/>
    </source>
</evidence>